<dbReference type="AlphaFoldDB" id="A0A4Y2AAP1"/>
<evidence type="ECO:0000313" key="1">
    <source>
        <dbReference type="EMBL" id="GBL76637.1"/>
    </source>
</evidence>
<dbReference type="EMBL" id="BGPR01000010">
    <property type="protein sequence ID" value="GBL76637.1"/>
    <property type="molecule type" value="Genomic_DNA"/>
</dbReference>
<reference evidence="1 2" key="1">
    <citation type="journal article" date="2019" name="Sci. Rep.">
        <title>Orb-weaving spider Araneus ventricosus genome elucidates the spidroin gene catalogue.</title>
        <authorList>
            <person name="Kono N."/>
            <person name="Nakamura H."/>
            <person name="Ohtoshi R."/>
            <person name="Moran D.A.P."/>
            <person name="Shinohara A."/>
            <person name="Yoshida Y."/>
            <person name="Fujiwara M."/>
            <person name="Mori M."/>
            <person name="Tomita M."/>
            <person name="Arakawa K."/>
        </authorList>
    </citation>
    <scope>NUCLEOTIDE SEQUENCE [LARGE SCALE GENOMIC DNA]</scope>
</reference>
<feature type="non-terminal residue" evidence="1">
    <location>
        <position position="49"/>
    </location>
</feature>
<keyword evidence="2" id="KW-1185">Reference proteome</keyword>
<proteinExistence type="predicted"/>
<protein>
    <submittedName>
        <fullName evidence="1">Uncharacterized protein</fullName>
    </submittedName>
</protein>
<name>A0A4Y2AAP1_ARAVE</name>
<dbReference type="Proteomes" id="UP000499080">
    <property type="component" value="Unassembled WGS sequence"/>
</dbReference>
<accession>A0A4Y2AAP1</accession>
<gene>
    <name evidence="1" type="ORF">AVEN_53347_1</name>
</gene>
<organism evidence="1 2">
    <name type="scientific">Araneus ventricosus</name>
    <name type="common">Orbweaver spider</name>
    <name type="synonym">Epeira ventricosa</name>
    <dbReference type="NCBI Taxonomy" id="182803"/>
    <lineage>
        <taxon>Eukaryota</taxon>
        <taxon>Metazoa</taxon>
        <taxon>Ecdysozoa</taxon>
        <taxon>Arthropoda</taxon>
        <taxon>Chelicerata</taxon>
        <taxon>Arachnida</taxon>
        <taxon>Araneae</taxon>
        <taxon>Araneomorphae</taxon>
        <taxon>Entelegynae</taxon>
        <taxon>Araneoidea</taxon>
        <taxon>Araneidae</taxon>
        <taxon>Araneus</taxon>
    </lineage>
</organism>
<sequence length="49" mass="5736">MDLVSWNLDMMRTTSEAQHFLFRTLTTYQITSDFLPISGENGSRKLEPR</sequence>
<evidence type="ECO:0000313" key="2">
    <source>
        <dbReference type="Proteomes" id="UP000499080"/>
    </source>
</evidence>
<comment type="caution">
    <text evidence="1">The sequence shown here is derived from an EMBL/GenBank/DDBJ whole genome shotgun (WGS) entry which is preliminary data.</text>
</comment>